<evidence type="ECO:0000256" key="4">
    <source>
        <dbReference type="ARBA" id="ARBA00023136"/>
    </source>
</evidence>
<feature type="transmembrane region" description="Helical" evidence="5">
    <location>
        <begin position="5"/>
        <end position="24"/>
    </location>
</feature>
<accession>A0AAW1JDI6</accession>
<feature type="transmembrane region" description="Helical" evidence="5">
    <location>
        <begin position="63"/>
        <end position="84"/>
    </location>
</feature>
<organism evidence="6 7">
    <name type="scientific">Popillia japonica</name>
    <name type="common">Japanese beetle</name>
    <dbReference type="NCBI Taxonomy" id="7064"/>
    <lineage>
        <taxon>Eukaryota</taxon>
        <taxon>Metazoa</taxon>
        <taxon>Ecdysozoa</taxon>
        <taxon>Arthropoda</taxon>
        <taxon>Hexapoda</taxon>
        <taxon>Insecta</taxon>
        <taxon>Pterygota</taxon>
        <taxon>Neoptera</taxon>
        <taxon>Endopterygota</taxon>
        <taxon>Coleoptera</taxon>
        <taxon>Polyphaga</taxon>
        <taxon>Scarabaeiformia</taxon>
        <taxon>Scarabaeidae</taxon>
        <taxon>Rutelinae</taxon>
        <taxon>Popillia</taxon>
    </lineage>
</organism>
<feature type="transmembrane region" description="Helical" evidence="5">
    <location>
        <begin position="30"/>
        <end position="51"/>
    </location>
</feature>
<name>A0AAW1JDI6_POPJA</name>
<evidence type="ECO:0000313" key="6">
    <source>
        <dbReference type="EMBL" id="KAK9701134.1"/>
    </source>
</evidence>
<proteinExistence type="predicted"/>
<dbReference type="EMBL" id="JASPKY010000421">
    <property type="protein sequence ID" value="KAK9701134.1"/>
    <property type="molecule type" value="Genomic_DNA"/>
</dbReference>
<evidence type="ECO:0000256" key="1">
    <source>
        <dbReference type="ARBA" id="ARBA00004141"/>
    </source>
</evidence>
<dbReference type="PANTHER" id="PTHR19282:SF544">
    <property type="entry name" value="TETRASPANIN"/>
    <property type="match status" value="1"/>
</dbReference>
<dbReference type="Pfam" id="PF00335">
    <property type="entry name" value="Tetraspanin"/>
    <property type="match status" value="1"/>
</dbReference>
<dbReference type="InterPro" id="IPR018499">
    <property type="entry name" value="Tetraspanin/Peripherin"/>
</dbReference>
<dbReference type="AlphaFoldDB" id="A0AAW1JDI6"/>
<keyword evidence="3 5" id="KW-1133">Transmembrane helix</keyword>
<dbReference type="PANTHER" id="PTHR19282">
    <property type="entry name" value="TETRASPANIN"/>
    <property type="match status" value="1"/>
</dbReference>
<sequence>MADKLLQICGIFVIGVGLFSLFGGGHLSPMLLITAFVGGAVTVIVALLGYMGARQENAKLLKTYGGIMIGLLVSKLMVVAFSTMHAGHSLVSLPKQSDLKLIFDYYGENPTITDSVDQIQQKLACCGFEQPISMRRLDGTYPSSCCLLQHEECRVPFQNGCSSRIIKALSPVNTAIWTVFAVTLVVHILLIFMALYFASIVQRKTEAQELESLPQYNHLKH</sequence>
<keyword evidence="4 5" id="KW-0472">Membrane</keyword>
<reference evidence="6 7" key="1">
    <citation type="journal article" date="2024" name="BMC Genomics">
        <title>De novo assembly and annotation of Popillia japonica's genome with initial clues to its potential as an invasive pest.</title>
        <authorList>
            <person name="Cucini C."/>
            <person name="Boschi S."/>
            <person name="Funari R."/>
            <person name="Cardaioli E."/>
            <person name="Iannotti N."/>
            <person name="Marturano G."/>
            <person name="Paoli F."/>
            <person name="Bruttini M."/>
            <person name="Carapelli A."/>
            <person name="Frati F."/>
            <person name="Nardi F."/>
        </authorList>
    </citation>
    <scope>NUCLEOTIDE SEQUENCE [LARGE SCALE GENOMIC DNA]</scope>
    <source>
        <strain evidence="6">DMR45628</strain>
    </source>
</reference>
<evidence type="ECO:0000313" key="7">
    <source>
        <dbReference type="Proteomes" id="UP001458880"/>
    </source>
</evidence>
<comment type="subcellular location">
    <subcellularLocation>
        <location evidence="1">Membrane</location>
        <topology evidence="1">Multi-pass membrane protein</topology>
    </subcellularLocation>
</comment>
<comment type="caution">
    <text evidence="6">The sequence shown here is derived from an EMBL/GenBank/DDBJ whole genome shotgun (WGS) entry which is preliminary data.</text>
</comment>
<feature type="transmembrane region" description="Helical" evidence="5">
    <location>
        <begin position="175"/>
        <end position="198"/>
    </location>
</feature>
<protein>
    <submittedName>
        <fullName evidence="6">Tetraspanin family</fullName>
    </submittedName>
</protein>
<evidence type="ECO:0000256" key="3">
    <source>
        <dbReference type="ARBA" id="ARBA00022989"/>
    </source>
</evidence>
<dbReference type="CDD" id="cd03127">
    <property type="entry name" value="tetraspanin_LEL"/>
    <property type="match status" value="1"/>
</dbReference>
<dbReference type="InterPro" id="IPR008952">
    <property type="entry name" value="Tetraspanin_EC2_sf"/>
</dbReference>
<evidence type="ECO:0000256" key="5">
    <source>
        <dbReference type="SAM" id="Phobius"/>
    </source>
</evidence>
<keyword evidence="2 5" id="KW-0812">Transmembrane</keyword>
<keyword evidence="7" id="KW-1185">Reference proteome</keyword>
<dbReference type="Proteomes" id="UP001458880">
    <property type="component" value="Unassembled WGS sequence"/>
</dbReference>
<dbReference type="SUPFAM" id="SSF48652">
    <property type="entry name" value="Tetraspanin"/>
    <property type="match status" value="1"/>
</dbReference>
<dbReference type="Gene3D" id="1.10.1450.10">
    <property type="entry name" value="Tetraspanin"/>
    <property type="match status" value="1"/>
</dbReference>
<gene>
    <name evidence="6" type="ORF">QE152_g30796</name>
</gene>
<dbReference type="GO" id="GO:0005886">
    <property type="term" value="C:plasma membrane"/>
    <property type="evidence" value="ECO:0007669"/>
    <property type="project" value="TreeGrafter"/>
</dbReference>
<evidence type="ECO:0000256" key="2">
    <source>
        <dbReference type="ARBA" id="ARBA00022692"/>
    </source>
</evidence>